<dbReference type="PROSITE" id="PS51083">
    <property type="entry name" value="ZF_HIT"/>
    <property type="match status" value="1"/>
</dbReference>
<organism evidence="15 16">
    <name type="scientific">Coemansia spiralis</name>
    <dbReference type="NCBI Taxonomy" id="417178"/>
    <lineage>
        <taxon>Eukaryota</taxon>
        <taxon>Fungi</taxon>
        <taxon>Fungi incertae sedis</taxon>
        <taxon>Zoopagomycota</taxon>
        <taxon>Kickxellomycotina</taxon>
        <taxon>Kickxellomycetes</taxon>
        <taxon>Kickxellales</taxon>
        <taxon>Kickxellaceae</taxon>
        <taxon>Coemansia</taxon>
    </lineage>
</organism>
<dbReference type="CDD" id="cd23023">
    <property type="entry name" value="zf-HIT_BCD1"/>
    <property type="match status" value="1"/>
</dbReference>
<evidence type="ECO:0000256" key="8">
    <source>
        <dbReference type="ARBA" id="ARBA00049598"/>
    </source>
</evidence>
<comment type="function">
    <text evidence="8">Required for box C/D snoRNAs accumulation involved in snoRNA processing, snoRNA transport to the nucleolus and ribosome biogenesis.</text>
</comment>
<evidence type="ECO:0000313" key="16">
    <source>
        <dbReference type="Proteomes" id="UP001151518"/>
    </source>
</evidence>
<dbReference type="Pfam" id="PF04438">
    <property type="entry name" value="zf-HIT"/>
    <property type="match status" value="1"/>
</dbReference>
<evidence type="ECO:0000256" key="10">
    <source>
        <dbReference type="ARBA" id="ARBA00061949"/>
    </source>
</evidence>
<evidence type="ECO:0000256" key="6">
    <source>
        <dbReference type="ARBA" id="ARBA00022833"/>
    </source>
</evidence>
<dbReference type="InterPro" id="IPR051639">
    <property type="entry name" value="BCD1"/>
</dbReference>
<evidence type="ECO:0000256" key="13">
    <source>
        <dbReference type="PROSITE-ProRule" id="PRU00453"/>
    </source>
</evidence>
<protein>
    <recommendedName>
        <fullName evidence="11">Box C/D snoRNA protein 1</fullName>
    </recommendedName>
    <alternativeName>
        <fullName evidence="12">Zinc finger HIT domain-containing protein 6</fullName>
    </alternativeName>
</protein>
<dbReference type="OrthoDB" id="272357at2759"/>
<keyword evidence="2" id="KW-0690">Ribosome biogenesis</keyword>
<keyword evidence="5 13" id="KW-0863">Zinc-finger</keyword>
<evidence type="ECO:0000256" key="9">
    <source>
        <dbReference type="ARBA" id="ARBA00049654"/>
    </source>
</evidence>
<dbReference type="EMBL" id="JANBTW010000222">
    <property type="protein sequence ID" value="KAJ2668153.1"/>
    <property type="molecule type" value="Genomic_DNA"/>
</dbReference>
<dbReference type="InterPro" id="IPR057721">
    <property type="entry name" value="BCD1_alpha/beta"/>
</dbReference>
<dbReference type="Pfam" id="PF25790">
    <property type="entry name" value="BCD1"/>
    <property type="match status" value="1"/>
</dbReference>
<dbReference type="FunFam" id="3.30.60.190:FF:000001">
    <property type="entry name" value="box C/D snoRNA protein 1"/>
    <property type="match status" value="1"/>
</dbReference>
<dbReference type="GO" id="GO:0005634">
    <property type="term" value="C:nucleus"/>
    <property type="evidence" value="ECO:0007669"/>
    <property type="project" value="TreeGrafter"/>
</dbReference>
<dbReference type="PANTHER" id="PTHR13483:SF3">
    <property type="entry name" value="BOX C_D SNORNA PROTEIN 1"/>
    <property type="match status" value="1"/>
</dbReference>
<name>A0A9W8G0J7_9FUNG</name>
<feature type="domain" description="HIT-type" evidence="14">
    <location>
        <begin position="20"/>
        <end position="54"/>
    </location>
</feature>
<sequence length="365" mass="41213">MSESNSSAQRLSPGKIKEKCEICEESLAKYRCPGCLARTCSLQCSKRHKNNTGCSGKRDRTEFVKKAKYNENTLISDYSFLQDLQRDHINTLRENEELGIKVGVTKTNTTGRDTASDSKSGVGTAPSRVQKNIISRAKNNRQVLIRYMSPGIMRHQQNKTIWASSKSRLVWTIEIAVPEIDVEPRKWVETGFHDVCKLGDLWSRLIGYDADTTKLANPDGSEQNTRKRAKNDSIRIQLPSDDGSEHPFRSAIHKNMLDAIKDKYGCVALTQLAWLIRVQDKPANKPTFCTFDPLQPLYTQLRYQTVIEFPTIYVFSGIPSTWDGYEVKIQSQVTKSDDSSDQTIHALDQDSESTILAIKSIAEVE</sequence>
<dbReference type="GO" id="GO:0008270">
    <property type="term" value="F:zinc ion binding"/>
    <property type="evidence" value="ECO:0007669"/>
    <property type="project" value="UniProtKB-UniRule"/>
</dbReference>
<dbReference type="Proteomes" id="UP001151518">
    <property type="component" value="Unassembled WGS sequence"/>
</dbReference>
<reference evidence="15" key="1">
    <citation type="submission" date="2022-07" db="EMBL/GenBank/DDBJ databases">
        <title>Phylogenomic reconstructions and comparative analyses of Kickxellomycotina fungi.</title>
        <authorList>
            <person name="Reynolds N.K."/>
            <person name="Stajich J.E."/>
            <person name="Barry K."/>
            <person name="Grigoriev I.V."/>
            <person name="Crous P."/>
            <person name="Smith M.E."/>
        </authorList>
    </citation>
    <scope>NUCLEOTIDE SEQUENCE</scope>
    <source>
        <strain evidence="15">NRRL 3115</strain>
    </source>
</reference>
<keyword evidence="4" id="KW-0479">Metal-binding</keyword>
<evidence type="ECO:0000256" key="4">
    <source>
        <dbReference type="ARBA" id="ARBA00022723"/>
    </source>
</evidence>
<keyword evidence="3" id="KW-0597">Phosphoprotein</keyword>
<evidence type="ECO:0000256" key="3">
    <source>
        <dbReference type="ARBA" id="ARBA00022553"/>
    </source>
</evidence>
<dbReference type="GO" id="GO:0070761">
    <property type="term" value="C:pre-snoRNP complex"/>
    <property type="evidence" value="ECO:0007669"/>
    <property type="project" value="TreeGrafter"/>
</dbReference>
<comment type="caution">
    <text evidence="15">The sequence shown here is derived from an EMBL/GenBank/DDBJ whole genome shotgun (WGS) entry which is preliminary data.</text>
</comment>
<accession>A0A9W8G0J7</accession>
<dbReference type="AlphaFoldDB" id="A0A9W8G0J7"/>
<keyword evidence="7" id="KW-0832">Ubl conjugation</keyword>
<evidence type="ECO:0000256" key="7">
    <source>
        <dbReference type="ARBA" id="ARBA00022843"/>
    </source>
</evidence>
<keyword evidence="1" id="KW-1017">Isopeptide bond</keyword>
<dbReference type="InterPro" id="IPR007529">
    <property type="entry name" value="Znf_HIT"/>
</dbReference>
<dbReference type="Gene3D" id="3.30.60.190">
    <property type="match status" value="1"/>
</dbReference>
<dbReference type="GO" id="GO:0000492">
    <property type="term" value="P:box C/D snoRNP assembly"/>
    <property type="evidence" value="ECO:0007669"/>
    <property type="project" value="TreeGrafter"/>
</dbReference>
<evidence type="ECO:0000256" key="2">
    <source>
        <dbReference type="ARBA" id="ARBA00022517"/>
    </source>
</evidence>
<dbReference type="PANTHER" id="PTHR13483">
    <property type="entry name" value="BOX C_D SNORNA PROTEIN 1-RELATED"/>
    <property type="match status" value="1"/>
</dbReference>
<proteinExistence type="inferred from homology"/>
<gene>
    <name evidence="15" type="primary">BCD1</name>
    <name evidence="15" type="ORF">GGI25_006479</name>
</gene>
<comment type="subunit">
    <text evidence="10">Interacts with FBL, SNU13, NOP58, NUFIP1, RUVBL1, RUVBL2 and TAF9. Interacts (via HIT-type zinc finger) with the RUVBL1/RUVBL2 complex in the presence of ADP.</text>
</comment>
<evidence type="ECO:0000313" key="15">
    <source>
        <dbReference type="EMBL" id="KAJ2668153.1"/>
    </source>
</evidence>
<evidence type="ECO:0000256" key="1">
    <source>
        <dbReference type="ARBA" id="ARBA00022499"/>
    </source>
</evidence>
<comment type="similarity">
    <text evidence="9">Belongs to the BCD1 family.</text>
</comment>
<evidence type="ECO:0000259" key="14">
    <source>
        <dbReference type="PROSITE" id="PS51083"/>
    </source>
</evidence>
<dbReference type="GO" id="GO:0000463">
    <property type="term" value="P:maturation of LSU-rRNA from tricistronic rRNA transcript (SSU-rRNA, 5.8S rRNA, LSU-rRNA)"/>
    <property type="evidence" value="ECO:0007669"/>
    <property type="project" value="TreeGrafter"/>
</dbReference>
<evidence type="ECO:0000256" key="5">
    <source>
        <dbReference type="ARBA" id="ARBA00022771"/>
    </source>
</evidence>
<keyword evidence="6" id="KW-0862">Zinc</keyword>
<evidence type="ECO:0000256" key="12">
    <source>
        <dbReference type="ARBA" id="ARBA00077531"/>
    </source>
</evidence>
<evidence type="ECO:0000256" key="11">
    <source>
        <dbReference type="ARBA" id="ARBA00068630"/>
    </source>
</evidence>
<dbReference type="GO" id="GO:0048254">
    <property type="term" value="P:snoRNA localization"/>
    <property type="evidence" value="ECO:0007669"/>
    <property type="project" value="TreeGrafter"/>
</dbReference>
<dbReference type="SUPFAM" id="SSF144232">
    <property type="entry name" value="HIT/MYND zinc finger-like"/>
    <property type="match status" value="1"/>
</dbReference>